<evidence type="ECO:0000256" key="1">
    <source>
        <dbReference type="SAM" id="MobiDB-lite"/>
    </source>
</evidence>
<proteinExistence type="predicted"/>
<comment type="caution">
    <text evidence="2">The sequence shown here is derived from an EMBL/GenBank/DDBJ whole genome shotgun (WGS) entry which is preliminary data.</text>
</comment>
<sequence length="119" mass="13934">MTSAESTSGVVGTPGNERLTTCLEKLRNSDGTKRHRIARAIRAQKKKEEEEKEEDEVDEVEKEKEKKEEKRKREDESRLKSQAYASSNQTCDIATRHCEFQKLQELTIHRDEQKLYPRL</sequence>
<feature type="region of interest" description="Disordered" evidence="1">
    <location>
        <begin position="42"/>
        <end position="91"/>
    </location>
</feature>
<name>A0A834J5K5_VESGE</name>
<dbReference type="EMBL" id="JACSDZ010000021">
    <property type="protein sequence ID" value="KAF7381968.1"/>
    <property type="molecule type" value="Genomic_DNA"/>
</dbReference>
<gene>
    <name evidence="2" type="ORF">HZH68_015841</name>
</gene>
<reference evidence="2" key="1">
    <citation type="journal article" date="2020" name="G3 (Bethesda)">
        <title>High-Quality Assemblies for Three Invasive Social Wasps from the &lt;i&gt;Vespula&lt;/i&gt; Genus.</title>
        <authorList>
            <person name="Harrop T.W.R."/>
            <person name="Guhlin J."/>
            <person name="McLaughlin G.M."/>
            <person name="Permina E."/>
            <person name="Stockwell P."/>
            <person name="Gilligan J."/>
            <person name="Le Lec M.F."/>
            <person name="Gruber M.A.M."/>
            <person name="Quinn O."/>
            <person name="Lovegrove M."/>
            <person name="Duncan E.J."/>
            <person name="Remnant E.J."/>
            <person name="Van Eeckhoven J."/>
            <person name="Graham B."/>
            <person name="Knapp R.A."/>
            <person name="Langford K.W."/>
            <person name="Kronenberg Z."/>
            <person name="Press M.O."/>
            <person name="Eacker S.M."/>
            <person name="Wilson-Rankin E.E."/>
            <person name="Purcell J."/>
            <person name="Lester P.J."/>
            <person name="Dearden P.K."/>
        </authorList>
    </citation>
    <scope>NUCLEOTIDE SEQUENCE</scope>
    <source>
        <strain evidence="2">Linc-1</strain>
    </source>
</reference>
<dbReference type="AlphaFoldDB" id="A0A834J5K5"/>
<organism evidence="2 3">
    <name type="scientific">Vespula germanica</name>
    <name type="common">German yellow jacket</name>
    <name type="synonym">Paravespula germanica</name>
    <dbReference type="NCBI Taxonomy" id="30212"/>
    <lineage>
        <taxon>Eukaryota</taxon>
        <taxon>Metazoa</taxon>
        <taxon>Ecdysozoa</taxon>
        <taxon>Arthropoda</taxon>
        <taxon>Hexapoda</taxon>
        <taxon>Insecta</taxon>
        <taxon>Pterygota</taxon>
        <taxon>Neoptera</taxon>
        <taxon>Endopterygota</taxon>
        <taxon>Hymenoptera</taxon>
        <taxon>Apocrita</taxon>
        <taxon>Aculeata</taxon>
        <taxon>Vespoidea</taxon>
        <taxon>Vespidae</taxon>
        <taxon>Vespinae</taxon>
        <taxon>Vespula</taxon>
    </lineage>
</organism>
<keyword evidence="3" id="KW-1185">Reference proteome</keyword>
<protein>
    <submittedName>
        <fullName evidence="2">Uncharacterized protein</fullName>
    </submittedName>
</protein>
<accession>A0A834J5K5</accession>
<feature type="compositionally biased region" description="Acidic residues" evidence="1">
    <location>
        <begin position="50"/>
        <end position="60"/>
    </location>
</feature>
<evidence type="ECO:0000313" key="2">
    <source>
        <dbReference type="EMBL" id="KAF7381968.1"/>
    </source>
</evidence>
<feature type="region of interest" description="Disordered" evidence="1">
    <location>
        <begin position="1"/>
        <end position="20"/>
    </location>
</feature>
<feature type="compositionally biased region" description="Basic and acidic residues" evidence="1">
    <location>
        <begin position="61"/>
        <end position="79"/>
    </location>
</feature>
<feature type="compositionally biased region" description="Polar residues" evidence="1">
    <location>
        <begin position="1"/>
        <end position="10"/>
    </location>
</feature>
<dbReference type="Proteomes" id="UP000617340">
    <property type="component" value="Unassembled WGS sequence"/>
</dbReference>
<evidence type="ECO:0000313" key="3">
    <source>
        <dbReference type="Proteomes" id="UP000617340"/>
    </source>
</evidence>